<sequence>MDGLPLHTAHGLFADDTALWTSCNTTSGLNRRVQESSSKTEMLHFSVHPRKQYKKQIQVIVGAATIRPQAHASRTKYGKNFRTTETPQNKALQAALGIPPYISRTYIHQQSEWDETFTQAELITNPNVQNDKNVKGLVDLLELQLNNFKLSQYRLLGYERHRDAHHGIKLESVDDQKQLLKNIGKGDFSKYPFKDIVSEMIADIQLIETKKKIKISIRHFHLTSRVLKSPTLSNESSLSKILSSWSPAVPVEQALTLPSIFYTNNDIFELEKQTVFGQNWLAVGHVSQLKKPGDFISGQFLSEPYIVNVDETGKIRSHYNVCCHHGMCLTTKLNGNVNEFQCPYHGWIYDLNGRLKKALRLKNIQNFKASKTTLKPIDVRIIGPFVYLNLNFSNREQEIDLSHIESVHENYLKLTNYDELEFLHTRTYSLKCNWKVFIDNFLDGGYHVNVAHKWLAAYLNMKDYRTIVNNKYSAQTCYGTNEKRLEGNVCYVFLYPNFAINRYGSFMDTNSVIPIDKRNCLVKIDHYLDKSVDRITHKNFIDKSLKDSYIVQDEDVFLCENVQIGLESNAYDSGRYVPTVEHAMHDFHKILYKEINDFYQHLILER</sequence>
<evidence type="ECO:0000256" key="6">
    <source>
        <dbReference type="ARBA" id="ARBA00014931"/>
    </source>
</evidence>
<evidence type="ECO:0000259" key="13">
    <source>
        <dbReference type="PROSITE" id="PS51296"/>
    </source>
</evidence>
<evidence type="ECO:0000256" key="10">
    <source>
        <dbReference type="ARBA" id="ARBA00023004"/>
    </source>
</evidence>
<dbReference type="GO" id="GO:0019133">
    <property type="term" value="F:choline monooxygenase activity"/>
    <property type="evidence" value="ECO:0007669"/>
    <property type="project" value="UniProtKB-EC"/>
</dbReference>
<keyword evidence="10" id="KW-0408">Iron</keyword>
<comment type="similarity">
    <text evidence="4">Belongs to the choline monooxygenase family.</text>
</comment>
<evidence type="ECO:0000256" key="11">
    <source>
        <dbReference type="ARBA" id="ARBA00023014"/>
    </source>
</evidence>
<dbReference type="PANTHER" id="PTHR43756:SF5">
    <property type="entry name" value="CHOLINE MONOOXYGENASE, CHLOROPLASTIC"/>
    <property type="match status" value="1"/>
</dbReference>
<dbReference type="Gene3D" id="3.90.380.10">
    <property type="entry name" value="Naphthalene 1,2-dioxygenase Alpha Subunit, Chain A, domain 1"/>
    <property type="match status" value="2"/>
</dbReference>
<dbReference type="GO" id="GO:0005506">
    <property type="term" value="F:iron ion binding"/>
    <property type="evidence" value="ECO:0007669"/>
    <property type="project" value="InterPro"/>
</dbReference>
<dbReference type="GO" id="GO:0019285">
    <property type="term" value="P:glycine betaine biosynthetic process from choline"/>
    <property type="evidence" value="ECO:0007669"/>
    <property type="project" value="UniProtKB-UniPathway"/>
</dbReference>
<keyword evidence="16" id="KW-1185">Reference proteome</keyword>
<protein>
    <recommendedName>
        <fullName evidence="6">Choline monooxygenase, chloroplastic</fullName>
        <ecNumber evidence="5">1.14.15.7</ecNumber>
    </recommendedName>
</protein>
<evidence type="ECO:0000256" key="2">
    <source>
        <dbReference type="ARBA" id="ARBA00002149"/>
    </source>
</evidence>
<evidence type="ECO:0000256" key="7">
    <source>
        <dbReference type="ARBA" id="ARBA00022714"/>
    </source>
</evidence>
<dbReference type="EMBL" id="CAJNOQ010000285">
    <property type="protein sequence ID" value="CAF0782364.1"/>
    <property type="molecule type" value="Genomic_DNA"/>
</dbReference>
<keyword evidence="11" id="KW-0411">Iron-sulfur</keyword>
<dbReference type="PRINTS" id="PR00090">
    <property type="entry name" value="RNGDIOXGNASE"/>
</dbReference>
<comment type="cofactor">
    <cofactor evidence="1">
        <name>Fe cation</name>
        <dbReference type="ChEBI" id="CHEBI:24875"/>
    </cofactor>
</comment>
<name>A0A813RJV6_9BILA</name>
<dbReference type="CDD" id="cd03469">
    <property type="entry name" value="Rieske_RO_Alpha_N"/>
    <property type="match status" value="1"/>
</dbReference>
<accession>A0A813RJV6</accession>
<dbReference type="EMBL" id="CAJOBC010000285">
    <property type="protein sequence ID" value="CAF3565815.1"/>
    <property type="molecule type" value="Genomic_DNA"/>
</dbReference>
<dbReference type="EC" id="1.14.15.7" evidence="5"/>
<dbReference type="OrthoDB" id="426882at2759"/>
<keyword evidence="9" id="KW-0560">Oxidoreductase</keyword>
<dbReference type="InterPro" id="IPR015879">
    <property type="entry name" value="Ring_hydroxy_dOase_asu_C_dom"/>
</dbReference>
<dbReference type="SUPFAM" id="SSF55961">
    <property type="entry name" value="Bet v1-like"/>
    <property type="match status" value="1"/>
</dbReference>
<dbReference type="GO" id="GO:0051537">
    <property type="term" value="F:2 iron, 2 sulfur cluster binding"/>
    <property type="evidence" value="ECO:0007669"/>
    <property type="project" value="UniProtKB-KW"/>
</dbReference>
<comment type="function">
    <text evidence="2">Catalyzes the first step of the osmoprotectant glycine betaine synthesis.</text>
</comment>
<dbReference type="InterPro" id="IPR036922">
    <property type="entry name" value="Rieske_2Fe-2S_sf"/>
</dbReference>
<dbReference type="Pfam" id="PF00355">
    <property type="entry name" value="Rieske"/>
    <property type="match status" value="1"/>
</dbReference>
<dbReference type="Gene3D" id="2.102.10.10">
    <property type="entry name" value="Rieske [2Fe-2S] iron-sulphur domain"/>
    <property type="match status" value="1"/>
</dbReference>
<dbReference type="Proteomes" id="UP000681722">
    <property type="component" value="Unassembled WGS sequence"/>
</dbReference>
<gene>
    <name evidence="14" type="ORF">GPM918_LOCUS2542</name>
    <name evidence="15" type="ORF">SRO942_LOCUS2542</name>
</gene>
<evidence type="ECO:0000256" key="3">
    <source>
        <dbReference type="ARBA" id="ARBA00004866"/>
    </source>
</evidence>
<evidence type="ECO:0000313" key="15">
    <source>
        <dbReference type="EMBL" id="CAF3565815.1"/>
    </source>
</evidence>
<dbReference type="Proteomes" id="UP000663829">
    <property type="component" value="Unassembled WGS sequence"/>
</dbReference>
<evidence type="ECO:0000256" key="8">
    <source>
        <dbReference type="ARBA" id="ARBA00022723"/>
    </source>
</evidence>
<proteinExistence type="inferred from homology"/>
<comment type="caution">
    <text evidence="14">The sequence shown here is derived from an EMBL/GenBank/DDBJ whole genome shotgun (WGS) entry which is preliminary data.</text>
</comment>
<dbReference type="UniPathway" id="UPA00529">
    <property type="reaction ID" value="UER00430"/>
</dbReference>
<dbReference type="InterPro" id="IPR017941">
    <property type="entry name" value="Rieske_2Fe-2S"/>
</dbReference>
<dbReference type="SUPFAM" id="SSF50022">
    <property type="entry name" value="ISP domain"/>
    <property type="match status" value="1"/>
</dbReference>
<comment type="catalytic activity">
    <reaction evidence="12">
        <text>choline + 2 reduced [2Fe-2S]-[ferredoxin] + O2 + 2 H(+) = betaine aldehyde hydrate + 2 oxidized [2Fe-2S]-[ferredoxin] + H2O</text>
        <dbReference type="Rhea" id="RHEA:17769"/>
        <dbReference type="Rhea" id="RHEA-COMP:10000"/>
        <dbReference type="Rhea" id="RHEA-COMP:10001"/>
        <dbReference type="ChEBI" id="CHEBI:15354"/>
        <dbReference type="ChEBI" id="CHEBI:15377"/>
        <dbReference type="ChEBI" id="CHEBI:15378"/>
        <dbReference type="ChEBI" id="CHEBI:15379"/>
        <dbReference type="ChEBI" id="CHEBI:15870"/>
        <dbReference type="ChEBI" id="CHEBI:33737"/>
        <dbReference type="ChEBI" id="CHEBI:33738"/>
        <dbReference type="EC" id="1.14.15.7"/>
    </reaction>
</comment>
<evidence type="ECO:0000256" key="9">
    <source>
        <dbReference type="ARBA" id="ARBA00023002"/>
    </source>
</evidence>
<evidence type="ECO:0000256" key="4">
    <source>
        <dbReference type="ARBA" id="ARBA00010848"/>
    </source>
</evidence>
<dbReference type="PROSITE" id="PS51296">
    <property type="entry name" value="RIESKE"/>
    <property type="match status" value="1"/>
</dbReference>
<evidence type="ECO:0000256" key="5">
    <source>
        <dbReference type="ARBA" id="ARBA00012763"/>
    </source>
</evidence>
<evidence type="ECO:0000256" key="12">
    <source>
        <dbReference type="ARBA" id="ARBA00049097"/>
    </source>
</evidence>
<evidence type="ECO:0000256" key="1">
    <source>
        <dbReference type="ARBA" id="ARBA00001962"/>
    </source>
</evidence>
<evidence type="ECO:0000313" key="16">
    <source>
        <dbReference type="Proteomes" id="UP000663829"/>
    </source>
</evidence>
<dbReference type="InterPro" id="IPR001663">
    <property type="entry name" value="Rng_hydr_dOase-A"/>
</dbReference>
<comment type="pathway">
    <text evidence="3">Amine and polyamine biosynthesis; betaine biosynthesis via choline pathway; betaine aldehyde from choline (monooxygenase route): step 1/1.</text>
</comment>
<keyword evidence="7" id="KW-0001">2Fe-2S</keyword>
<dbReference type="Pfam" id="PF00848">
    <property type="entry name" value="Ring_hydroxyl_A"/>
    <property type="match status" value="1"/>
</dbReference>
<evidence type="ECO:0000313" key="14">
    <source>
        <dbReference type="EMBL" id="CAF0782364.1"/>
    </source>
</evidence>
<dbReference type="AlphaFoldDB" id="A0A813RJV6"/>
<keyword evidence="8" id="KW-0479">Metal-binding</keyword>
<reference evidence="14" key="1">
    <citation type="submission" date="2021-02" db="EMBL/GenBank/DDBJ databases">
        <authorList>
            <person name="Nowell W R."/>
        </authorList>
    </citation>
    <scope>NUCLEOTIDE SEQUENCE</scope>
</reference>
<organism evidence="14 16">
    <name type="scientific">Didymodactylos carnosus</name>
    <dbReference type="NCBI Taxonomy" id="1234261"/>
    <lineage>
        <taxon>Eukaryota</taxon>
        <taxon>Metazoa</taxon>
        <taxon>Spiralia</taxon>
        <taxon>Gnathifera</taxon>
        <taxon>Rotifera</taxon>
        <taxon>Eurotatoria</taxon>
        <taxon>Bdelloidea</taxon>
        <taxon>Philodinida</taxon>
        <taxon>Philodinidae</taxon>
        <taxon>Didymodactylos</taxon>
    </lineage>
</organism>
<dbReference type="PANTHER" id="PTHR43756">
    <property type="entry name" value="CHOLINE MONOOXYGENASE, CHLOROPLASTIC"/>
    <property type="match status" value="1"/>
</dbReference>
<feature type="domain" description="Rieske" evidence="13">
    <location>
        <begin position="280"/>
        <end position="388"/>
    </location>
</feature>